<evidence type="ECO:0000313" key="3">
    <source>
        <dbReference type="Proteomes" id="UP000326554"/>
    </source>
</evidence>
<accession>A0A5J5GE34</accession>
<feature type="chain" id="PRO_5023916179" evidence="1">
    <location>
        <begin position="18"/>
        <end position="116"/>
    </location>
</feature>
<proteinExistence type="predicted"/>
<keyword evidence="1" id="KW-0732">Signal</keyword>
<dbReference type="Proteomes" id="UP000326554">
    <property type="component" value="Unassembled WGS sequence"/>
</dbReference>
<name>A0A5J5GE34_9RHOB</name>
<feature type="signal peptide" evidence="1">
    <location>
        <begin position="1"/>
        <end position="17"/>
    </location>
</feature>
<reference evidence="2 3" key="1">
    <citation type="submission" date="2019-09" db="EMBL/GenBank/DDBJ databases">
        <authorList>
            <person name="Park J.-S."/>
            <person name="Choi H.-J."/>
        </authorList>
    </citation>
    <scope>NUCLEOTIDE SEQUENCE [LARGE SCALE GENOMIC DNA]</scope>
    <source>
        <strain evidence="2 3">176SS1-4</strain>
    </source>
</reference>
<dbReference type="EMBL" id="VYQE01000005">
    <property type="protein sequence ID" value="KAA9006033.1"/>
    <property type="molecule type" value="Genomic_DNA"/>
</dbReference>
<protein>
    <submittedName>
        <fullName evidence="2">Dihydrodipicolinate reductase</fullName>
    </submittedName>
</protein>
<evidence type="ECO:0000256" key="1">
    <source>
        <dbReference type="SAM" id="SignalP"/>
    </source>
</evidence>
<keyword evidence="3" id="KW-1185">Reference proteome</keyword>
<dbReference type="RefSeq" id="WP_150446285.1">
    <property type="nucleotide sequence ID" value="NZ_VYQE01000005.1"/>
</dbReference>
<dbReference type="AlphaFoldDB" id="A0A5J5GE34"/>
<comment type="caution">
    <text evidence="2">The sequence shown here is derived from an EMBL/GenBank/DDBJ whole genome shotgun (WGS) entry which is preliminary data.</text>
</comment>
<evidence type="ECO:0000313" key="2">
    <source>
        <dbReference type="EMBL" id="KAA9006033.1"/>
    </source>
</evidence>
<sequence length="116" mass="12565">MKRLALLLALVAGPAAADWSRIADRDAFLQTVTGRSLDIGLFGISLQVGSDGSIRGVAQGQEVSGNWAWESGYFCRTLAWGSESWPRNCQLVQLDGNRIRFTSDQGSGDSARFTLN</sequence>
<gene>
    <name evidence="2" type="ORF">F3S47_15890</name>
</gene>
<organism evidence="2 3">
    <name type="scientific">Histidinibacterium aquaticum</name>
    <dbReference type="NCBI Taxonomy" id="2613962"/>
    <lineage>
        <taxon>Bacteria</taxon>
        <taxon>Pseudomonadati</taxon>
        <taxon>Pseudomonadota</taxon>
        <taxon>Alphaproteobacteria</taxon>
        <taxon>Rhodobacterales</taxon>
        <taxon>Paracoccaceae</taxon>
        <taxon>Histidinibacterium</taxon>
    </lineage>
</organism>